<reference key="1">
    <citation type="submission" date="2007-01" db="EMBL/GenBank/DDBJ databases">
        <title>The Genome Sequence of Puccinia graminis f. sp. tritici Strain CRL 75-36-700-3.</title>
        <authorList>
            <consortium name="The Broad Institute Genome Sequencing Platform"/>
            <person name="Birren B."/>
            <person name="Lander E."/>
            <person name="Galagan J."/>
            <person name="Nusbaum C."/>
            <person name="Devon K."/>
            <person name="Cuomo C."/>
            <person name="Jaffe D."/>
            <person name="Butler J."/>
            <person name="Alvarez P."/>
            <person name="Gnerre S."/>
            <person name="Grabherr M."/>
            <person name="Mauceli E."/>
            <person name="Brockman W."/>
            <person name="Young S."/>
            <person name="LaButti K."/>
            <person name="Sykes S."/>
            <person name="DeCaprio D."/>
            <person name="Crawford M."/>
            <person name="Koehrsen M."/>
            <person name="Engels R."/>
            <person name="Montgomery P."/>
            <person name="Pearson M."/>
            <person name="Howarth C."/>
            <person name="Larson L."/>
            <person name="White J."/>
            <person name="Zeng Q."/>
            <person name="Kodira C."/>
            <person name="Yandava C."/>
            <person name="Alvarado L."/>
            <person name="O'Leary S."/>
            <person name="Szabo L."/>
            <person name="Dean R."/>
            <person name="Schein J."/>
        </authorList>
    </citation>
    <scope>NUCLEOTIDE SEQUENCE</scope>
    <source>
        <strain>CRL 75-36-700-3</strain>
    </source>
</reference>
<protein>
    <submittedName>
        <fullName evidence="2">Uncharacterized protein</fullName>
    </submittedName>
</protein>
<keyword evidence="3" id="KW-1185">Reference proteome</keyword>
<dbReference type="KEGG" id="pgr:PGTG_02713"/>
<sequence length="194" mass="21735">MNEDGAFGQDCPSICEISSSADKDSPSAGNTSGNPPRDEPGKEDNNNEPGQVTMDTLAQCRPLRPRGVDIVMTTANVRQTVLSIFRLPSITLFFNLPIKNPYQFFLSSNYHCVETDKMKMCLVRVELTTSAKLRHILECCLYQLALRSFASRFRVKRLRVAARKFRIVVSDTCSDTRQLECDSYRVGAATSELI</sequence>
<feature type="compositionally biased region" description="Basic and acidic residues" evidence="1">
    <location>
        <begin position="36"/>
        <end position="45"/>
    </location>
</feature>
<name>E3JW47_PUCGT</name>
<evidence type="ECO:0000256" key="1">
    <source>
        <dbReference type="SAM" id="MobiDB-lite"/>
    </source>
</evidence>
<proteinExistence type="predicted"/>
<evidence type="ECO:0000313" key="2">
    <source>
        <dbReference type="EMBL" id="EFP76272.2"/>
    </source>
</evidence>
<organism evidence="2 3">
    <name type="scientific">Puccinia graminis f. sp. tritici (strain CRL 75-36-700-3 / race SCCL)</name>
    <name type="common">Black stem rust fungus</name>
    <dbReference type="NCBI Taxonomy" id="418459"/>
    <lineage>
        <taxon>Eukaryota</taxon>
        <taxon>Fungi</taxon>
        <taxon>Dikarya</taxon>
        <taxon>Basidiomycota</taxon>
        <taxon>Pucciniomycotina</taxon>
        <taxon>Pucciniomycetes</taxon>
        <taxon>Pucciniales</taxon>
        <taxon>Pucciniaceae</taxon>
        <taxon>Puccinia</taxon>
    </lineage>
</organism>
<evidence type="ECO:0000313" key="3">
    <source>
        <dbReference type="Proteomes" id="UP000008783"/>
    </source>
</evidence>
<dbReference type="GeneID" id="10534002"/>
<dbReference type="Proteomes" id="UP000008783">
    <property type="component" value="Unassembled WGS sequence"/>
</dbReference>
<dbReference type="EMBL" id="DS178265">
    <property type="protein sequence ID" value="EFP76272.2"/>
    <property type="molecule type" value="Genomic_DNA"/>
</dbReference>
<gene>
    <name evidence="2" type="ORF">PGTG_02713</name>
</gene>
<dbReference type="AlphaFoldDB" id="E3JW47"/>
<dbReference type="VEuPathDB" id="FungiDB:PGTG_02713"/>
<dbReference type="OrthoDB" id="2512104at2759"/>
<dbReference type="HOGENOM" id="CLU_1403078_0_0_1"/>
<reference evidence="3" key="2">
    <citation type="journal article" date="2011" name="Proc. Natl. Acad. Sci. U.S.A.">
        <title>Obligate biotrophy features unraveled by the genomic analysis of rust fungi.</title>
        <authorList>
            <person name="Duplessis S."/>
            <person name="Cuomo C.A."/>
            <person name="Lin Y.-C."/>
            <person name="Aerts A."/>
            <person name="Tisserant E."/>
            <person name="Veneault-Fourrey C."/>
            <person name="Joly D.L."/>
            <person name="Hacquard S."/>
            <person name="Amselem J."/>
            <person name="Cantarel B.L."/>
            <person name="Chiu R."/>
            <person name="Coutinho P.M."/>
            <person name="Feau N."/>
            <person name="Field M."/>
            <person name="Frey P."/>
            <person name="Gelhaye E."/>
            <person name="Goldberg J."/>
            <person name="Grabherr M.G."/>
            <person name="Kodira C.D."/>
            <person name="Kohler A."/>
            <person name="Kuees U."/>
            <person name="Lindquist E.A."/>
            <person name="Lucas S.M."/>
            <person name="Mago R."/>
            <person name="Mauceli E."/>
            <person name="Morin E."/>
            <person name="Murat C."/>
            <person name="Pangilinan J.L."/>
            <person name="Park R."/>
            <person name="Pearson M."/>
            <person name="Quesneville H."/>
            <person name="Rouhier N."/>
            <person name="Sakthikumar S."/>
            <person name="Salamov A.A."/>
            <person name="Schmutz J."/>
            <person name="Selles B."/>
            <person name="Shapiro H."/>
            <person name="Tanguay P."/>
            <person name="Tuskan G.A."/>
            <person name="Henrissat B."/>
            <person name="Van de Peer Y."/>
            <person name="Rouze P."/>
            <person name="Ellis J.G."/>
            <person name="Dodds P.N."/>
            <person name="Schein J.E."/>
            <person name="Zhong S."/>
            <person name="Hamelin R.C."/>
            <person name="Grigoriev I.V."/>
            <person name="Szabo L.J."/>
            <person name="Martin F."/>
        </authorList>
    </citation>
    <scope>NUCLEOTIDE SEQUENCE [LARGE SCALE GENOMIC DNA]</scope>
    <source>
        <strain evidence="3">CRL 75-36-700-3 / race SCCL</strain>
    </source>
</reference>
<feature type="region of interest" description="Disordered" evidence="1">
    <location>
        <begin position="1"/>
        <end position="55"/>
    </location>
</feature>
<dbReference type="RefSeq" id="XP_003320691.2">
    <property type="nucleotide sequence ID" value="XM_003320643.2"/>
</dbReference>
<accession>E3JW47</accession>
<dbReference type="InParanoid" id="E3JW47"/>